<name>A0ABQ0GM69_9PEZI</name>
<dbReference type="RefSeq" id="XP_070920578.1">
    <property type="nucleotide sequence ID" value="XM_071064477.1"/>
</dbReference>
<evidence type="ECO:0000313" key="4">
    <source>
        <dbReference type="EMBL" id="GAB1318848.1"/>
    </source>
</evidence>
<dbReference type="PANTHER" id="PTHR31809:SF0">
    <property type="entry name" value="BUD13 HOMOLOG"/>
    <property type="match status" value="1"/>
</dbReference>
<feature type="region of interest" description="Disordered" evidence="3">
    <location>
        <begin position="275"/>
        <end position="318"/>
    </location>
</feature>
<dbReference type="InterPro" id="IPR018609">
    <property type="entry name" value="Bud13"/>
</dbReference>
<comment type="similarity">
    <text evidence="1">Belongs to the CWC26 family.</text>
</comment>
<accession>A0ABQ0GM69</accession>
<evidence type="ECO:0000256" key="1">
    <source>
        <dbReference type="ARBA" id="ARBA00011069"/>
    </source>
</evidence>
<keyword evidence="2" id="KW-0175">Coiled coil</keyword>
<dbReference type="InterPro" id="IPR051112">
    <property type="entry name" value="CWC26_splicing_factor"/>
</dbReference>
<protein>
    <submittedName>
        <fullName evidence="4">Pre-mRNA-splicing factor cwc26</fullName>
    </submittedName>
</protein>
<feature type="compositionally biased region" description="Gly residues" evidence="3">
    <location>
        <begin position="287"/>
        <end position="297"/>
    </location>
</feature>
<proteinExistence type="inferred from homology"/>
<evidence type="ECO:0000256" key="3">
    <source>
        <dbReference type="SAM" id="MobiDB-lite"/>
    </source>
</evidence>
<keyword evidence="5" id="KW-1185">Reference proteome</keyword>
<reference evidence="4 5" key="1">
    <citation type="submission" date="2024-09" db="EMBL/GenBank/DDBJ databases">
        <title>Itraconazole resistance in Madurella fahalii resulting from another homologue of gene encoding cytochrome P450 14-alpha sterol demethylase (CYP51).</title>
        <authorList>
            <person name="Yoshioka I."/>
            <person name="Fahal A.H."/>
            <person name="Kaneko S."/>
            <person name="Yaguchi T."/>
        </authorList>
    </citation>
    <scope>NUCLEOTIDE SEQUENCE [LARGE SCALE GENOMIC DNA]</scope>
    <source>
        <strain evidence="4 5">IFM 68171</strain>
    </source>
</reference>
<evidence type="ECO:0000313" key="5">
    <source>
        <dbReference type="Proteomes" id="UP001628179"/>
    </source>
</evidence>
<feature type="region of interest" description="Disordered" evidence="3">
    <location>
        <begin position="16"/>
        <end position="96"/>
    </location>
</feature>
<gene>
    <name evidence="4" type="primary">CWC26</name>
    <name evidence="4" type="ORF">MFIFM68171_09058</name>
</gene>
<feature type="coiled-coil region" evidence="2">
    <location>
        <begin position="164"/>
        <end position="223"/>
    </location>
</feature>
<evidence type="ECO:0000256" key="2">
    <source>
        <dbReference type="SAM" id="Coils"/>
    </source>
</evidence>
<feature type="region of interest" description="Disordered" evidence="3">
    <location>
        <begin position="112"/>
        <end position="143"/>
    </location>
</feature>
<feature type="compositionally biased region" description="Low complexity" evidence="3">
    <location>
        <begin position="85"/>
        <end position="95"/>
    </location>
</feature>
<dbReference type="EMBL" id="BAAFSV010000005">
    <property type="protein sequence ID" value="GAB1318848.1"/>
    <property type="molecule type" value="Genomic_DNA"/>
</dbReference>
<dbReference type="PANTHER" id="PTHR31809">
    <property type="entry name" value="BUD13 HOMOLOG"/>
    <property type="match status" value="1"/>
</dbReference>
<comment type="caution">
    <text evidence="4">The sequence shown here is derived from an EMBL/GenBank/DDBJ whole genome shotgun (WGS) entry which is preliminary data.</text>
</comment>
<organism evidence="4 5">
    <name type="scientific">Madurella fahalii</name>
    <dbReference type="NCBI Taxonomy" id="1157608"/>
    <lineage>
        <taxon>Eukaryota</taxon>
        <taxon>Fungi</taxon>
        <taxon>Dikarya</taxon>
        <taxon>Ascomycota</taxon>
        <taxon>Pezizomycotina</taxon>
        <taxon>Sordariomycetes</taxon>
        <taxon>Sordariomycetidae</taxon>
        <taxon>Sordariales</taxon>
        <taxon>Sordariales incertae sedis</taxon>
        <taxon>Madurella</taxon>
    </lineage>
</organism>
<sequence length="355" mass="38401">MPSDKAAYLASHYLTTDSKPSSKKRKRKAATSNSGLLITDDDDTGWGTSSRKDADDDDDAPIAVVAGSTSDFRRAKKSAWKTIGESSSSSSITAAAKDDAAAEADAIIASAAAESAAARAREQAEDLPLAAQDDTAAPLPLMSNGAQAGLQSAASLTAQLRARQQLEREELAQLQASKQQAQEEEQVILRDATGRRVDASLRRAEARRAAAEAERAAQAKERLLKGDVQVAAARARREQLEEAALMPLARGKDDAEMNEAMKRAERWNDPMAEFLVDDDKGDRGGAWARGGKGAGGKGMRRPVYKGPAPPNRYGIRPGYRWDGVDRGNGFEAERFKAINRRERNRGLEYAWQMDE</sequence>
<dbReference type="GeneID" id="98179800"/>
<dbReference type="Proteomes" id="UP001628179">
    <property type="component" value="Unassembled WGS sequence"/>
</dbReference>
<dbReference type="Pfam" id="PF09736">
    <property type="entry name" value="Bud13"/>
    <property type="match status" value="1"/>
</dbReference>